<keyword evidence="12" id="KW-0739">Sodium transport</keyword>
<dbReference type="PANTHER" id="PTHR11616">
    <property type="entry name" value="SODIUM/CHLORIDE DEPENDENT TRANSPORTER"/>
    <property type="match status" value="1"/>
</dbReference>
<dbReference type="KEGG" id="pxu:106116908"/>
<evidence type="ECO:0000256" key="7">
    <source>
        <dbReference type="ARBA" id="ARBA00022989"/>
    </source>
</evidence>
<evidence type="ECO:0000256" key="4">
    <source>
        <dbReference type="ARBA" id="ARBA00022692"/>
    </source>
</evidence>
<protein>
    <recommendedName>
        <fullName evidence="14">Sodium-dependent nutrient amino acid transporter 1</fullName>
    </recommendedName>
</protein>
<accession>A0AAJ6Z6V1</accession>
<keyword evidence="6" id="KW-0029">Amino-acid transport</keyword>
<evidence type="ECO:0000256" key="11">
    <source>
        <dbReference type="ARBA" id="ARBA00023180"/>
    </source>
</evidence>
<keyword evidence="10 15" id="KW-0472">Membrane</keyword>
<dbReference type="AlphaFoldDB" id="A0AAJ6Z6V1"/>
<comment type="similarity">
    <text evidence="2">Belongs to the sodium:neurotransmitter symporter (SNF) (TC 2.A.22) family.</text>
</comment>
<dbReference type="InterPro" id="IPR037272">
    <property type="entry name" value="SNS_sf"/>
</dbReference>
<keyword evidence="7 15" id="KW-1133">Transmembrane helix</keyword>
<dbReference type="GO" id="GO:0005886">
    <property type="term" value="C:plasma membrane"/>
    <property type="evidence" value="ECO:0007669"/>
    <property type="project" value="TreeGrafter"/>
</dbReference>
<keyword evidence="3" id="KW-0813">Transport</keyword>
<feature type="transmembrane region" description="Helical" evidence="15">
    <location>
        <begin position="121"/>
        <end position="151"/>
    </location>
</feature>
<comment type="subcellular location">
    <subcellularLocation>
        <location evidence="1">Membrane</location>
        <topology evidence="1">Multi-pass membrane protein</topology>
    </subcellularLocation>
</comment>
<dbReference type="SUPFAM" id="SSF161070">
    <property type="entry name" value="SNF-like"/>
    <property type="match status" value="1"/>
</dbReference>
<dbReference type="Proteomes" id="UP000694872">
    <property type="component" value="Unplaced"/>
</dbReference>
<dbReference type="PROSITE" id="PS50267">
    <property type="entry name" value="NA_NEUROTRAN_SYMP_3"/>
    <property type="match status" value="1"/>
</dbReference>
<evidence type="ECO:0000256" key="2">
    <source>
        <dbReference type="ARBA" id="ARBA00006459"/>
    </source>
</evidence>
<dbReference type="InterPro" id="IPR000175">
    <property type="entry name" value="Na/ntran_symport"/>
</dbReference>
<evidence type="ECO:0000256" key="1">
    <source>
        <dbReference type="ARBA" id="ARBA00004141"/>
    </source>
</evidence>
<evidence type="ECO:0000256" key="14">
    <source>
        <dbReference type="ARBA" id="ARBA00040215"/>
    </source>
</evidence>
<feature type="transmembrane region" description="Helical" evidence="15">
    <location>
        <begin position="580"/>
        <end position="599"/>
    </location>
</feature>
<proteinExistence type="inferred from homology"/>
<evidence type="ECO:0000256" key="8">
    <source>
        <dbReference type="ARBA" id="ARBA00023053"/>
    </source>
</evidence>
<feature type="transmembrane region" description="Helical" evidence="15">
    <location>
        <begin position="512"/>
        <end position="529"/>
    </location>
</feature>
<feature type="transmembrane region" description="Helical" evidence="15">
    <location>
        <begin position="300"/>
        <end position="323"/>
    </location>
</feature>
<feature type="transmembrane region" description="Helical" evidence="15">
    <location>
        <begin position="268"/>
        <end position="288"/>
    </location>
</feature>
<keyword evidence="9" id="KW-0406">Ion transport</keyword>
<evidence type="ECO:0000256" key="3">
    <source>
        <dbReference type="ARBA" id="ARBA00022448"/>
    </source>
</evidence>
<comment type="function">
    <text evidence="13">Unusual broad substrate spectrum amino acid:sodium cotransporter that promotes absorption of the D isomers of essential amino acids. Neutral amino acids are the preferred substrates, especially methionine and phenylalanine.</text>
</comment>
<feature type="transmembrane region" description="Helical" evidence="15">
    <location>
        <begin position="432"/>
        <end position="455"/>
    </location>
</feature>
<evidence type="ECO:0000313" key="16">
    <source>
        <dbReference type="RefSeq" id="XP_013166421.1"/>
    </source>
</evidence>
<keyword evidence="8" id="KW-0915">Sodium</keyword>
<evidence type="ECO:0000256" key="12">
    <source>
        <dbReference type="ARBA" id="ARBA00023201"/>
    </source>
</evidence>
<evidence type="ECO:0000256" key="15">
    <source>
        <dbReference type="SAM" id="Phobius"/>
    </source>
</evidence>
<reference evidence="16" key="1">
    <citation type="submission" date="2025-08" db="UniProtKB">
        <authorList>
            <consortium name="RefSeq"/>
        </authorList>
    </citation>
    <scope>IDENTIFICATION</scope>
</reference>
<dbReference type="GO" id="GO:0089718">
    <property type="term" value="P:amino acid import across plasma membrane"/>
    <property type="evidence" value="ECO:0007669"/>
    <property type="project" value="TreeGrafter"/>
</dbReference>
<evidence type="ECO:0000256" key="6">
    <source>
        <dbReference type="ARBA" id="ARBA00022970"/>
    </source>
</evidence>
<evidence type="ECO:0000256" key="10">
    <source>
        <dbReference type="ARBA" id="ARBA00023136"/>
    </source>
</evidence>
<dbReference type="RefSeq" id="XP_013166421.1">
    <property type="nucleotide sequence ID" value="XM_013310967.1"/>
</dbReference>
<keyword evidence="5" id="KW-0769">Symport</keyword>
<feature type="transmembrane region" description="Helical" evidence="15">
    <location>
        <begin position="81"/>
        <end position="100"/>
    </location>
</feature>
<evidence type="ECO:0000256" key="5">
    <source>
        <dbReference type="ARBA" id="ARBA00022847"/>
    </source>
</evidence>
<dbReference type="PANTHER" id="PTHR11616:SF321">
    <property type="entry name" value="SODIUM-DEPENDENT NUTRIENT AMINO ACID TRANSPORTER 1-RELATED"/>
    <property type="match status" value="1"/>
</dbReference>
<feature type="transmembrane region" description="Helical" evidence="15">
    <location>
        <begin position="549"/>
        <end position="568"/>
    </location>
</feature>
<evidence type="ECO:0000256" key="9">
    <source>
        <dbReference type="ARBA" id="ARBA00023065"/>
    </source>
</evidence>
<organism evidence="16">
    <name type="scientific">Papilio xuthus</name>
    <name type="common">Asian swallowtail butterfly</name>
    <dbReference type="NCBI Taxonomy" id="66420"/>
    <lineage>
        <taxon>Eukaryota</taxon>
        <taxon>Metazoa</taxon>
        <taxon>Ecdysozoa</taxon>
        <taxon>Arthropoda</taxon>
        <taxon>Hexapoda</taxon>
        <taxon>Insecta</taxon>
        <taxon>Pterygota</taxon>
        <taxon>Neoptera</taxon>
        <taxon>Endopterygota</taxon>
        <taxon>Lepidoptera</taxon>
        <taxon>Glossata</taxon>
        <taxon>Ditrysia</taxon>
        <taxon>Papilionoidea</taxon>
        <taxon>Papilionidae</taxon>
        <taxon>Papilioninae</taxon>
        <taxon>Papilio</taxon>
    </lineage>
</organism>
<keyword evidence="4 15" id="KW-0812">Transmembrane</keyword>
<keyword evidence="11" id="KW-0325">Glycoprotein</keyword>
<feature type="transmembrane region" description="Helical" evidence="15">
    <location>
        <begin position="475"/>
        <end position="500"/>
    </location>
</feature>
<sequence length="624" mass="70257">MSTLPRNADSLETILHFQNRDVQSQWSVVWSTAHIPGMDNAAGGAARRPALGRRRLRVGALTLGACLAMHCRIAAAALTGGFFVFMFFLILAVALLANPLRHFEVYLGQWSISGPGRAFRIIPMLDGIGMAICINAILRAIICCTIAAIAAKYVVHAASDDRLPYTYCRDFDLHPYEPILKNRRVNMYNKVRPEPEFSTVGFHERAWRNFSYRSERMTKRQSDSIPSCRETYSEGYPALSTTPAYNFFYIEVLSWKPDYSYELLNTPLVPYIIFCWVALWGLMVIEHFTFKRMVWNNMRLWLIAVPWTWVILLVVLAITKTIFENKPFRRYFRTGAMETIVVITDALECALYIHSASTGTELIHGKGLNHYASGHIDARLNSENVWHSSLLLVLTGLHTGAAALCAFDDCYNPNAQVSNMYPVDNTIVFEMYTCRASVLFGGLMFSYMTVAFVLLKTALHTIFEYKVKLVFKEQIVVSCLMLSCMAISLIFATNGGLGLLESVDMVMSEVSTAYVCLLELAGLLYVYRGQDFISDMNVATEENACSTRIGTQWQIIPIITLIVIILKLTQLKHSEMPRRALYAALVPLAAVVLAVPLRACYNACIFVRLTLQRNKTNSSNTNTK</sequence>
<dbReference type="GeneID" id="106116908"/>
<gene>
    <name evidence="16" type="primary">LOC106116908</name>
</gene>
<feature type="transmembrane region" description="Helical" evidence="15">
    <location>
        <begin position="390"/>
        <end position="411"/>
    </location>
</feature>
<dbReference type="GO" id="GO:0005283">
    <property type="term" value="F:amino acid:sodium symporter activity"/>
    <property type="evidence" value="ECO:0007669"/>
    <property type="project" value="TreeGrafter"/>
</dbReference>
<name>A0AAJ6Z6V1_PAPXU</name>
<evidence type="ECO:0000256" key="13">
    <source>
        <dbReference type="ARBA" id="ARBA00037785"/>
    </source>
</evidence>
<dbReference type="GO" id="GO:0015179">
    <property type="term" value="F:L-amino acid transmembrane transporter activity"/>
    <property type="evidence" value="ECO:0007669"/>
    <property type="project" value="TreeGrafter"/>
</dbReference>